<dbReference type="PANTHER" id="PTHR33910:SF1">
    <property type="entry name" value="PROTEIN TRANSLOCASE SUBUNIT SECE"/>
    <property type="match status" value="1"/>
</dbReference>
<organism evidence="10">
    <name type="scientific">bioreactor metagenome</name>
    <dbReference type="NCBI Taxonomy" id="1076179"/>
    <lineage>
        <taxon>unclassified sequences</taxon>
        <taxon>metagenomes</taxon>
        <taxon>ecological metagenomes</taxon>
    </lineage>
</organism>
<dbReference type="PRINTS" id="PR01650">
    <property type="entry name" value="SECETRNLCASE"/>
</dbReference>
<dbReference type="Gene3D" id="1.20.5.1030">
    <property type="entry name" value="Preprotein translocase secy subunit"/>
    <property type="match status" value="1"/>
</dbReference>
<dbReference type="GO" id="GO:0009306">
    <property type="term" value="P:protein secretion"/>
    <property type="evidence" value="ECO:0007669"/>
    <property type="project" value="InterPro"/>
</dbReference>
<name>A0A644WME8_9ZZZZ</name>
<evidence type="ECO:0000256" key="1">
    <source>
        <dbReference type="ARBA" id="ARBA00004370"/>
    </source>
</evidence>
<evidence type="ECO:0000256" key="2">
    <source>
        <dbReference type="ARBA" id="ARBA00022448"/>
    </source>
</evidence>
<proteinExistence type="inferred from homology"/>
<dbReference type="GO" id="GO:0006605">
    <property type="term" value="P:protein targeting"/>
    <property type="evidence" value="ECO:0007669"/>
    <property type="project" value="InterPro"/>
</dbReference>
<evidence type="ECO:0000256" key="5">
    <source>
        <dbReference type="ARBA" id="ARBA00022927"/>
    </source>
</evidence>
<gene>
    <name evidence="10" type="primary">secE_12</name>
    <name evidence="10" type="ORF">SDC9_51251</name>
</gene>
<comment type="caution">
    <text evidence="10">The sequence shown here is derived from an EMBL/GenBank/DDBJ whole genome shotgun (WGS) entry which is preliminary data.</text>
</comment>
<evidence type="ECO:0000256" key="8">
    <source>
        <dbReference type="ARBA" id="ARBA00023136"/>
    </source>
</evidence>
<dbReference type="PROSITE" id="PS01067">
    <property type="entry name" value="SECE_SEC61G"/>
    <property type="match status" value="1"/>
</dbReference>
<keyword evidence="8 9" id="KW-0472">Membrane</keyword>
<keyword evidence="7" id="KW-0811">Translocation</keyword>
<protein>
    <submittedName>
        <fullName evidence="10">Protein translocase subunit SecE</fullName>
    </submittedName>
</protein>
<dbReference type="HAMAP" id="MF_00422">
    <property type="entry name" value="SecE"/>
    <property type="match status" value="1"/>
</dbReference>
<dbReference type="InterPro" id="IPR038379">
    <property type="entry name" value="SecE_sf"/>
</dbReference>
<reference evidence="10" key="1">
    <citation type="submission" date="2019-08" db="EMBL/GenBank/DDBJ databases">
        <authorList>
            <person name="Kucharzyk K."/>
            <person name="Murdoch R.W."/>
            <person name="Higgins S."/>
            <person name="Loffler F."/>
        </authorList>
    </citation>
    <scope>NUCLEOTIDE SEQUENCE</scope>
</reference>
<keyword evidence="4 9" id="KW-0812">Transmembrane</keyword>
<evidence type="ECO:0000256" key="6">
    <source>
        <dbReference type="ARBA" id="ARBA00022989"/>
    </source>
</evidence>
<dbReference type="InterPro" id="IPR001901">
    <property type="entry name" value="Translocase_SecE/Sec61-g"/>
</dbReference>
<evidence type="ECO:0000256" key="7">
    <source>
        <dbReference type="ARBA" id="ARBA00023010"/>
    </source>
</evidence>
<evidence type="ECO:0000256" key="9">
    <source>
        <dbReference type="SAM" id="Phobius"/>
    </source>
</evidence>
<comment type="subcellular location">
    <subcellularLocation>
        <location evidence="1">Membrane</location>
    </subcellularLocation>
</comment>
<keyword evidence="2" id="KW-0813">Transport</keyword>
<dbReference type="AlphaFoldDB" id="A0A644WME8"/>
<evidence type="ECO:0000313" key="10">
    <source>
        <dbReference type="EMBL" id="MPM04970.1"/>
    </source>
</evidence>
<dbReference type="GO" id="GO:0005886">
    <property type="term" value="C:plasma membrane"/>
    <property type="evidence" value="ECO:0007669"/>
    <property type="project" value="TreeGrafter"/>
</dbReference>
<evidence type="ECO:0000256" key="3">
    <source>
        <dbReference type="ARBA" id="ARBA00022475"/>
    </source>
</evidence>
<dbReference type="GO" id="GO:0006886">
    <property type="term" value="P:intracellular protein transport"/>
    <property type="evidence" value="ECO:0007669"/>
    <property type="project" value="InterPro"/>
</dbReference>
<accession>A0A644WME8</accession>
<keyword evidence="5" id="KW-0653">Protein transport</keyword>
<sequence length="73" mass="8280">MAVPQTTTNLKSANGLALFFREVKNEMKKVTWPTKQELLAYTIVVILATCFVAFLIWIIDGVFSQLFRLLMGV</sequence>
<dbReference type="GO" id="GO:0008320">
    <property type="term" value="F:protein transmembrane transporter activity"/>
    <property type="evidence" value="ECO:0007669"/>
    <property type="project" value="InterPro"/>
</dbReference>
<dbReference type="InterPro" id="IPR005807">
    <property type="entry name" value="SecE_bac"/>
</dbReference>
<evidence type="ECO:0000256" key="4">
    <source>
        <dbReference type="ARBA" id="ARBA00022692"/>
    </source>
</evidence>
<feature type="transmembrane region" description="Helical" evidence="9">
    <location>
        <begin position="38"/>
        <end position="59"/>
    </location>
</feature>
<dbReference type="Pfam" id="PF00584">
    <property type="entry name" value="SecE"/>
    <property type="match status" value="1"/>
</dbReference>
<keyword evidence="3" id="KW-1003">Cell membrane</keyword>
<keyword evidence="6 9" id="KW-1133">Transmembrane helix</keyword>
<dbReference type="EMBL" id="VSSQ01001088">
    <property type="protein sequence ID" value="MPM04970.1"/>
    <property type="molecule type" value="Genomic_DNA"/>
</dbReference>
<dbReference type="GO" id="GO:0043952">
    <property type="term" value="P:protein transport by the Sec complex"/>
    <property type="evidence" value="ECO:0007669"/>
    <property type="project" value="TreeGrafter"/>
</dbReference>
<dbReference type="NCBIfam" id="TIGR00964">
    <property type="entry name" value="secE_bact"/>
    <property type="match status" value="1"/>
</dbReference>
<dbReference type="PANTHER" id="PTHR33910">
    <property type="entry name" value="PROTEIN TRANSLOCASE SUBUNIT SECE"/>
    <property type="match status" value="1"/>
</dbReference>